<feature type="transmembrane region" description="Helical" evidence="1">
    <location>
        <begin position="6"/>
        <end position="29"/>
    </location>
</feature>
<accession>A0A4Y8AUU2</accession>
<feature type="transmembrane region" description="Helical" evidence="1">
    <location>
        <begin position="98"/>
        <end position="124"/>
    </location>
</feature>
<evidence type="ECO:0000313" key="3">
    <source>
        <dbReference type="Proteomes" id="UP000298517"/>
    </source>
</evidence>
<keyword evidence="1" id="KW-1133">Transmembrane helix</keyword>
<feature type="transmembrane region" description="Helical" evidence="1">
    <location>
        <begin position="136"/>
        <end position="156"/>
    </location>
</feature>
<feature type="transmembrane region" description="Helical" evidence="1">
    <location>
        <begin position="49"/>
        <end position="68"/>
    </location>
</feature>
<dbReference type="RefSeq" id="WP_134247612.1">
    <property type="nucleotide sequence ID" value="NZ_SNQI01000002.1"/>
</dbReference>
<name>A0A4Y8AUU2_9FLAO</name>
<keyword evidence="1" id="KW-0472">Membrane</keyword>
<feature type="transmembrane region" description="Helical" evidence="1">
    <location>
        <begin position="315"/>
        <end position="331"/>
    </location>
</feature>
<reference evidence="2 3" key="1">
    <citation type="journal article" date="2011" name="J. Microbiol.">
        <title>Gramella jeungdoensis sp. nov., isolated from a solar saltern in Korea.</title>
        <authorList>
            <person name="Joung Y."/>
            <person name="Kim H."/>
            <person name="Jang T."/>
            <person name="Ahn T.S."/>
            <person name="Joh K."/>
        </authorList>
    </citation>
    <scope>NUCLEOTIDE SEQUENCE [LARGE SCALE GENOMIC DNA]</scope>
    <source>
        <strain evidence="2 3">KCTC 23123</strain>
    </source>
</reference>
<evidence type="ECO:0000256" key="1">
    <source>
        <dbReference type="SAM" id="Phobius"/>
    </source>
</evidence>
<comment type="caution">
    <text evidence="2">The sequence shown here is derived from an EMBL/GenBank/DDBJ whole genome shotgun (WGS) entry which is preliminary data.</text>
</comment>
<sequence>MIFNSIIPLPFYTPLFYNALLLIIVFAFLKLQTKGYVIHNNSKKETASFILLIAITLYMGLRPISFAFGDMGIYAKYFREFANGAEITNTKDYLWRLFMKFCSSIMSAQYFFLLCAILYVVPLYSAAKKWFGTDRYFIFLMLIASFSFWAYGTNGIRNGIATSFVIYGLSLTKNKYLKYGVFLIAYLIHGSVIIPIAAYVLTLYHHNTRHYLIGWLLAIPLSIALGGFWESLFASVGFGGDRLTYLTDDRFAEQFSKVGFRWDFLLYSAAAVYAGYYFIFKKNFNDKLYHQLFNIYVTANAFWILVIRSGFSNRFAYLSWFLMAVIIFYPFFKQRFFLKQQKVLAYTVLIYYGFTYYMTL</sequence>
<feature type="transmembrane region" description="Helical" evidence="1">
    <location>
        <begin position="176"/>
        <end position="204"/>
    </location>
</feature>
<organism evidence="2 3">
    <name type="scientific">Gramella jeungdoensis</name>
    <dbReference type="NCBI Taxonomy" id="708091"/>
    <lineage>
        <taxon>Bacteria</taxon>
        <taxon>Pseudomonadati</taxon>
        <taxon>Bacteroidota</taxon>
        <taxon>Flavobacteriia</taxon>
        <taxon>Flavobacteriales</taxon>
        <taxon>Flavobacteriaceae</taxon>
        <taxon>Christiangramia</taxon>
    </lineage>
</organism>
<evidence type="ECO:0000313" key="2">
    <source>
        <dbReference type="EMBL" id="TEW75243.1"/>
    </source>
</evidence>
<dbReference type="Pfam" id="PF14897">
    <property type="entry name" value="EpsG"/>
    <property type="match status" value="1"/>
</dbReference>
<gene>
    <name evidence="2" type="ORF">E2488_06920</name>
</gene>
<dbReference type="Proteomes" id="UP000298517">
    <property type="component" value="Unassembled WGS sequence"/>
</dbReference>
<proteinExistence type="predicted"/>
<feature type="transmembrane region" description="Helical" evidence="1">
    <location>
        <begin position="211"/>
        <end position="229"/>
    </location>
</feature>
<feature type="transmembrane region" description="Helical" evidence="1">
    <location>
        <begin position="264"/>
        <end position="280"/>
    </location>
</feature>
<keyword evidence="3" id="KW-1185">Reference proteome</keyword>
<dbReference type="EMBL" id="SNQI01000002">
    <property type="protein sequence ID" value="TEW75243.1"/>
    <property type="molecule type" value="Genomic_DNA"/>
</dbReference>
<dbReference type="OrthoDB" id="1112074at2"/>
<feature type="transmembrane region" description="Helical" evidence="1">
    <location>
        <begin position="292"/>
        <end position="309"/>
    </location>
</feature>
<protein>
    <submittedName>
        <fullName evidence="2">EpsG family protein</fullName>
    </submittedName>
</protein>
<keyword evidence="1" id="KW-0812">Transmembrane</keyword>
<dbReference type="InterPro" id="IPR049458">
    <property type="entry name" value="EpsG-like"/>
</dbReference>
<dbReference type="AlphaFoldDB" id="A0A4Y8AUU2"/>